<accession>A0A1Y2K0M5</accession>
<sequence length="309" mass="34075">MSESLAQFDLSPPNPPEPDFTALKQQIEAAWPVRERITPDAIGGTPNAIRQIIPMLDDGVLRVVERNERDPEAHHGWITHWWLKKAIILYGRLMPNQLMGDLPGDEDFQVVPGRGRYFDNWPLKFSNFTQTCFEKARIRVTPPAMAQKGCYIAPGAVLNPCFAEIGAQIGEKSVLDDWSTVGACAYVGARVTVSKNAHVGGGLSPIEMFPAIVEDEAYIGSHCKVAAGVVVQRGAILVNQVAIERATPILDLSRGRVIRGLVPANAVVMNRINRKSGLVLPHIVSYRPEGAHPRDYINKLFERLGDDLM</sequence>
<dbReference type="InterPro" id="IPR023180">
    <property type="entry name" value="THP_succinylTrfase_dom1"/>
</dbReference>
<dbReference type="OrthoDB" id="9775362at2"/>
<evidence type="ECO:0000313" key="4">
    <source>
        <dbReference type="Proteomes" id="UP000194003"/>
    </source>
</evidence>
<dbReference type="InterPro" id="IPR037133">
    <property type="entry name" value="THP_succinylTrfase_N_sf"/>
</dbReference>
<comment type="similarity">
    <text evidence="1">Belongs to the transferase hexapeptide repeat family.</text>
</comment>
<evidence type="ECO:0000256" key="1">
    <source>
        <dbReference type="ARBA" id="ARBA00007274"/>
    </source>
</evidence>
<dbReference type="SUPFAM" id="SSF51161">
    <property type="entry name" value="Trimeric LpxA-like enzymes"/>
    <property type="match status" value="1"/>
</dbReference>
<dbReference type="InterPro" id="IPR011004">
    <property type="entry name" value="Trimer_LpxA-like_sf"/>
</dbReference>
<dbReference type="RefSeq" id="WP_085443047.1">
    <property type="nucleotide sequence ID" value="NZ_LVJN01000020.1"/>
</dbReference>
<reference evidence="3 4" key="1">
    <citation type="journal article" date="2016" name="BMC Genomics">
        <title>Combined genomic and structural analyses of a cultured magnetotactic bacterium reveals its niche adaptation to a dynamic environment.</title>
        <authorList>
            <person name="Araujo A.C."/>
            <person name="Morillo V."/>
            <person name="Cypriano J."/>
            <person name="Teixeira L.C."/>
            <person name="Leao P."/>
            <person name="Lyra S."/>
            <person name="Almeida L.G."/>
            <person name="Bazylinski D.A."/>
            <person name="Vasconcellos A.T."/>
            <person name="Abreu F."/>
            <person name="Lins U."/>
        </authorList>
    </citation>
    <scope>NUCLEOTIDE SEQUENCE [LARGE SCALE GENOMIC DNA]</scope>
    <source>
        <strain evidence="3 4">IT-1</strain>
    </source>
</reference>
<dbReference type="AlphaFoldDB" id="A0A1Y2K0M5"/>
<gene>
    <name evidence="3" type="ORF">MAIT1_01498</name>
</gene>
<dbReference type="Pfam" id="PF14805">
    <property type="entry name" value="THDPS_N_2"/>
    <property type="match status" value="1"/>
</dbReference>
<comment type="caution">
    <text evidence="3">The sequence shown here is derived from an EMBL/GenBank/DDBJ whole genome shotgun (WGS) entry which is preliminary data.</text>
</comment>
<proteinExistence type="inferred from homology"/>
<keyword evidence="3" id="KW-0808">Transferase</keyword>
<dbReference type="STRING" id="1434232.MAIT1_01498"/>
<dbReference type="Proteomes" id="UP000194003">
    <property type="component" value="Unassembled WGS sequence"/>
</dbReference>
<feature type="domain" description="Tetrahydrodipicolinate-N-succinyltransferase chain A" evidence="2">
    <location>
        <begin position="23"/>
        <end position="93"/>
    </location>
</feature>
<organism evidence="3 4">
    <name type="scientific">Magnetofaba australis IT-1</name>
    <dbReference type="NCBI Taxonomy" id="1434232"/>
    <lineage>
        <taxon>Bacteria</taxon>
        <taxon>Pseudomonadati</taxon>
        <taxon>Pseudomonadota</taxon>
        <taxon>Magnetococcia</taxon>
        <taxon>Magnetococcales</taxon>
        <taxon>Magnetococcaceae</taxon>
        <taxon>Magnetofaba</taxon>
    </lineage>
</organism>
<dbReference type="Gene3D" id="2.160.10.10">
    <property type="entry name" value="Hexapeptide repeat proteins"/>
    <property type="match status" value="1"/>
</dbReference>
<keyword evidence="4" id="KW-1185">Reference proteome</keyword>
<dbReference type="GO" id="GO:0016740">
    <property type="term" value="F:transferase activity"/>
    <property type="evidence" value="ECO:0007669"/>
    <property type="project" value="UniProtKB-KW"/>
</dbReference>
<dbReference type="EMBL" id="LVJN01000020">
    <property type="protein sequence ID" value="OSM01512.1"/>
    <property type="molecule type" value="Genomic_DNA"/>
</dbReference>
<name>A0A1Y2K0M5_9PROT</name>
<evidence type="ECO:0000259" key="2">
    <source>
        <dbReference type="Pfam" id="PF14805"/>
    </source>
</evidence>
<dbReference type="Gene3D" id="1.10.166.10">
    <property type="entry name" value="Tetrahydrodipicolinate-N-succinyltransferase, N-terminal domain"/>
    <property type="match status" value="1"/>
</dbReference>
<protein>
    <submittedName>
        <fullName evidence="3">Putative 2,3,4,5-tetrahydropyridine-2,6-dicarboxylate N-succinyltransferase</fullName>
    </submittedName>
</protein>
<evidence type="ECO:0000313" key="3">
    <source>
        <dbReference type="EMBL" id="OSM01512.1"/>
    </source>
</evidence>